<keyword evidence="2 8" id="KW-0812">Transmembrane</keyword>
<dbReference type="PROSITE" id="PS50088">
    <property type="entry name" value="ANK_REPEAT"/>
    <property type="match status" value="1"/>
</dbReference>
<dbReference type="SMART" id="SM00248">
    <property type="entry name" value="ANK"/>
    <property type="match status" value="3"/>
</dbReference>
<dbReference type="Gene3D" id="1.25.40.20">
    <property type="entry name" value="Ankyrin repeat-containing domain"/>
    <property type="match status" value="2"/>
</dbReference>
<feature type="transmembrane region" description="Helical" evidence="8">
    <location>
        <begin position="286"/>
        <end position="306"/>
    </location>
</feature>
<dbReference type="InterPro" id="IPR036770">
    <property type="entry name" value="Ankyrin_rpt-contain_sf"/>
</dbReference>
<keyword evidence="5 7" id="KW-0040">ANK repeat</keyword>
<dbReference type="PANTHER" id="PTHR24186">
    <property type="entry name" value="PROTEIN PHOSPHATASE 1 REGULATORY SUBUNIT"/>
    <property type="match status" value="1"/>
</dbReference>
<evidence type="ECO:0000256" key="1">
    <source>
        <dbReference type="ARBA" id="ARBA00004141"/>
    </source>
</evidence>
<dbReference type="Pfam" id="PF13962">
    <property type="entry name" value="PGG"/>
    <property type="match status" value="1"/>
</dbReference>
<evidence type="ECO:0000259" key="9">
    <source>
        <dbReference type="Pfam" id="PF13962"/>
    </source>
</evidence>
<evidence type="ECO:0000313" key="10">
    <source>
        <dbReference type="EMBL" id="PIN00705.1"/>
    </source>
</evidence>
<organism evidence="10 11">
    <name type="scientific">Handroanthus impetiginosus</name>
    <dbReference type="NCBI Taxonomy" id="429701"/>
    <lineage>
        <taxon>Eukaryota</taxon>
        <taxon>Viridiplantae</taxon>
        <taxon>Streptophyta</taxon>
        <taxon>Embryophyta</taxon>
        <taxon>Tracheophyta</taxon>
        <taxon>Spermatophyta</taxon>
        <taxon>Magnoliopsida</taxon>
        <taxon>eudicotyledons</taxon>
        <taxon>Gunneridae</taxon>
        <taxon>Pentapetalae</taxon>
        <taxon>asterids</taxon>
        <taxon>lamiids</taxon>
        <taxon>Lamiales</taxon>
        <taxon>Bignoniaceae</taxon>
        <taxon>Crescentiina</taxon>
        <taxon>Tabebuia alliance</taxon>
        <taxon>Handroanthus</taxon>
    </lineage>
</organism>
<proteinExistence type="predicted"/>
<evidence type="ECO:0000256" key="8">
    <source>
        <dbReference type="SAM" id="Phobius"/>
    </source>
</evidence>
<dbReference type="GO" id="GO:0005886">
    <property type="term" value="C:plasma membrane"/>
    <property type="evidence" value="ECO:0007669"/>
    <property type="project" value="TreeGrafter"/>
</dbReference>
<dbReference type="AlphaFoldDB" id="A0A2G9G6E3"/>
<feature type="domain" description="PGG" evidence="9">
    <location>
        <begin position="193"/>
        <end position="303"/>
    </location>
</feature>
<dbReference type="EMBL" id="NKXS01006801">
    <property type="protein sequence ID" value="PIN00705.1"/>
    <property type="molecule type" value="Genomic_DNA"/>
</dbReference>
<feature type="transmembrane region" description="Helical" evidence="8">
    <location>
        <begin position="248"/>
        <end position="266"/>
    </location>
</feature>
<dbReference type="OrthoDB" id="194358at2759"/>
<keyword evidence="3" id="KW-0677">Repeat</keyword>
<dbReference type="PANTHER" id="PTHR24186:SF26">
    <property type="entry name" value="ANKYRIN REPEAT PLANT PROTEIN"/>
    <property type="match status" value="1"/>
</dbReference>
<dbReference type="STRING" id="429701.A0A2G9G6E3"/>
<comment type="caution">
    <text evidence="10">The sequence shown here is derived from an EMBL/GenBank/DDBJ whole genome shotgun (WGS) entry which is preliminary data.</text>
</comment>
<keyword evidence="11" id="KW-1185">Reference proteome</keyword>
<evidence type="ECO:0000256" key="5">
    <source>
        <dbReference type="ARBA" id="ARBA00023043"/>
    </source>
</evidence>
<protein>
    <recommendedName>
        <fullName evidence="9">PGG domain-containing protein</fullName>
    </recommendedName>
</protein>
<gene>
    <name evidence="10" type="ORF">CDL12_26793</name>
</gene>
<dbReference type="Pfam" id="PF12796">
    <property type="entry name" value="Ank_2"/>
    <property type="match status" value="1"/>
</dbReference>
<dbReference type="PROSITE" id="PS50297">
    <property type="entry name" value="ANK_REP_REGION"/>
    <property type="match status" value="1"/>
</dbReference>
<evidence type="ECO:0000313" key="11">
    <source>
        <dbReference type="Proteomes" id="UP000231279"/>
    </source>
</evidence>
<evidence type="ECO:0000256" key="3">
    <source>
        <dbReference type="ARBA" id="ARBA00022737"/>
    </source>
</evidence>
<evidence type="ECO:0000256" key="6">
    <source>
        <dbReference type="ARBA" id="ARBA00023136"/>
    </source>
</evidence>
<dbReference type="SUPFAM" id="SSF48403">
    <property type="entry name" value="Ankyrin repeat"/>
    <property type="match status" value="1"/>
</dbReference>
<dbReference type="InterPro" id="IPR026961">
    <property type="entry name" value="PGG_dom"/>
</dbReference>
<reference evidence="11" key="1">
    <citation type="journal article" date="2018" name="Gigascience">
        <title>Genome assembly of the Pink Ipe (Handroanthus impetiginosus, Bignoniaceae), a highly valued, ecologically keystone Neotropical timber forest tree.</title>
        <authorList>
            <person name="Silva-Junior O.B."/>
            <person name="Grattapaglia D."/>
            <person name="Novaes E."/>
            <person name="Collevatti R.G."/>
        </authorList>
    </citation>
    <scope>NUCLEOTIDE SEQUENCE [LARGE SCALE GENOMIC DNA]</scope>
    <source>
        <strain evidence="11">cv. UFG-1</strain>
    </source>
</reference>
<name>A0A2G9G6E3_9LAMI</name>
<evidence type="ECO:0000256" key="2">
    <source>
        <dbReference type="ARBA" id="ARBA00022692"/>
    </source>
</evidence>
<keyword evidence="6 8" id="KW-0472">Membrane</keyword>
<feature type="repeat" description="ANK" evidence="7">
    <location>
        <begin position="50"/>
        <end position="82"/>
    </location>
</feature>
<evidence type="ECO:0000256" key="7">
    <source>
        <dbReference type="PROSITE-ProRule" id="PRU00023"/>
    </source>
</evidence>
<sequence length="309" mass="34073">MITHYDVSSAAIKARNRFDAFHIAAKLGHLEVLKVLMEAMPQLLETVDYSNATPLHTAAAQGHVEVVSFLLERNSNLARIARINGKMVLHTSARYGHFEVVTQQGIATWRDKKGQTALQMAVKGQNTKMLDELIASDSALLTMLKLLMNYSLNLQIVQTILKHKGINKEAINKSGETAFDTAEKTDSIRYNRKGLNDTTTSTTVVTVLIATIAFPAISTPLGQYVNDPENVPPGFSPGEAHIAPNIEFTIFLIFDALALFILLTVVEVRTSVVVLGRKAKKQMMAVINKLCGWVACLCQLCFFHYVTSL</sequence>
<accession>A0A2G9G6E3</accession>
<evidence type="ECO:0000256" key="4">
    <source>
        <dbReference type="ARBA" id="ARBA00022989"/>
    </source>
</evidence>
<comment type="subcellular location">
    <subcellularLocation>
        <location evidence="1">Membrane</location>
        <topology evidence="1">Multi-pass membrane protein</topology>
    </subcellularLocation>
</comment>
<dbReference type="Proteomes" id="UP000231279">
    <property type="component" value="Unassembled WGS sequence"/>
</dbReference>
<keyword evidence="4 8" id="KW-1133">Transmembrane helix</keyword>
<dbReference type="InterPro" id="IPR002110">
    <property type="entry name" value="Ankyrin_rpt"/>
</dbReference>